<dbReference type="PATRIC" id="fig|1107882.3.peg.5546"/>
<protein>
    <submittedName>
        <fullName evidence="1">Aminoglycoside phosphotransferase</fullName>
    </submittedName>
</protein>
<accession>H0HZU2</accession>
<dbReference type="EMBL" id="AHAM01000255">
    <property type="protein sequence ID" value="EHK53795.1"/>
    <property type="molecule type" value="Genomic_DNA"/>
</dbReference>
<dbReference type="AlphaFoldDB" id="H0HZU2"/>
<evidence type="ECO:0000313" key="2">
    <source>
        <dbReference type="Proteomes" id="UP000003250"/>
    </source>
</evidence>
<evidence type="ECO:0000313" key="1">
    <source>
        <dbReference type="EMBL" id="EHK53795.1"/>
    </source>
</evidence>
<dbReference type="GO" id="GO:0016740">
    <property type="term" value="F:transferase activity"/>
    <property type="evidence" value="ECO:0007669"/>
    <property type="project" value="UniProtKB-KW"/>
</dbReference>
<keyword evidence="2" id="KW-1185">Reference proteome</keyword>
<proteinExistence type="predicted"/>
<reference evidence="1 2" key="1">
    <citation type="journal article" date="2012" name="J. Bacteriol.">
        <title>Draft Genome Sequence of Mesorhizobium alhagi CCNWXJ12-2T, a Novel Salt-Resistant Species Isolated from the Desert of Northwestern China.</title>
        <authorList>
            <person name="Zhou M."/>
            <person name="Chen W."/>
            <person name="Chen H."/>
            <person name="Wei G."/>
        </authorList>
    </citation>
    <scope>NUCLEOTIDE SEQUENCE [LARGE SCALE GENOMIC DNA]</scope>
    <source>
        <strain evidence="1 2">CCNWXJ12-2</strain>
    </source>
</reference>
<keyword evidence="1" id="KW-0808">Transferase</keyword>
<organism evidence="1 2">
    <name type="scientific">Mesorhizobium alhagi CCNWXJ12-2</name>
    <dbReference type="NCBI Taxonomy" id="1107882"/>
    <lineage>
        <taxon>Bacteria</taxon>
        <taxon>Pseudomonadati</taxon>
        <taxon>Pseudomonadota</taxon>
        <taxon>Alphaproteobacteria</taxon>
        <taxon>Hyphomicrobiales</taxon>
        <taxon>Phyllobacteriaceae</taxon>
        <taxon>Allomesorhizobium</taxon>
    </lineage>
</organism>
<dbReference type="Proteomes" id="UP000003250">
    <property type="component" value="Unassembled WGS sequence"/>
</dbReference>
<sequence>MPADEATWARGRGWTLWKALITYAEHRDTEPLGPWARRVIGEVVADYRWAG</sequence>
<gene>
    <name evidence="1" type="ORF">MAXJ12_28643</name>
</gene>
<name>H0HZU2_9HYPH</name>